<dbReference type="AlphaFoldDB" id="A0A813J329"/>
<feature type="domain" description="Inositol polyphosphate-related phosphatase" evidence="1">
    <location>
        <begin position="3"/>
        <end position="340"/>
    </location>
</feature>
<reference evidence="2" key="1">
    <citation type="submission" date="2021-02" db="EMBL/GenBank/DDBJ databases">
        <authorList>
            <person name="Dougan E. K."/>
            <person name="Rhodes N."/>
            <person name="Thang M."/>
            <person name="Chan C."/>
        </authorList>
    </citation>
    <scope>NUCLEOTIDE SEQUENCE</scope>
</reference>
<dbReference type="GO" id="GO:0046856">
    <property type="term" value="P:phosphatidylinositol dephosphorylation"/>
    <property type="evidence" value="ECO:0007669"/>
    <property type="project" value="InterPro"/>
</dbReference>
<dbReference type="Gene3D" id="3.60.10.10">
    <property type="entry name" value="Endonuclease/exonuclease/phosphatase"/>
    <property type="match status" value="1"/>
</dbReference>
<dbReference type="SMART" id="SM00128">
    <property type="entry name" value="IPPc"/>
    <property type="match status" value="1"/>
</dbReference>
<comment type="caution">
    <text evidence="2">The sequence shown here is derived from an EMBL/GenBank/DDBJ whole genome shotgun (WGS) entry which is preliminary data.</text>
</comment>
<name>A0A813J329_POLGL</name>
<dbReference type="SUPFAM" id="SSF56219">
    <property type="entry name" value="DNase I-like"/>
    <property type="match status" value="1"/>
</dbReference>
<organism evidence="2 3">
    <name type="scientific">Polarella glacialis</name>
    <name type="common">Dinoflagellate</name>
    <dbReference type="NCBI Taxonomy" id="89957"/>
    <lineage>
        <taxon>Eukaryota</taxon>
        <taxon>Sar</taxon>
        <taxon>Alveolata</taxon>
        <taxon>Dinophyceae</taxon>
        <taxon>Suessiales</taxon>
        <taxon>Suessiaceae</taxon>
        <taxon>Polarella</taxon>
    </lineage>
</organism>
<dbReference type="EMBL" id="CAJNNW010018404">
    <property type="protein sequence ID" value="CAE8662839.1"/>
    <property type="molecule type" value="Genomic_DNA"/>
</dbReference>
<protein>
    <recommendedName>
        <fullName evidence="1">Inositol polyphosphate-related phosphatase domain-containing protein</fullName>
    </recommendedName>
</protein>
<proteinExistence type="predicted"/>
<dbReference type="GO" id="GO:0004439">
    <property type="term" value="F:phosphatidylinositol-4,5-bisphosphate 5-phosphatase activity"/>
    <property type="evidence" value="ECO:0007669"/>
    <property type="project" value="TreeGrafter"/>
</dbReference>
<dbReference type="InterPro" id="IPR046985">
    <property type="entry name" value="IP5"/>
</dbReference>
<accession>A0A813J329</accession>
<dbReference type="Pfam" id="PF22669">
    <property type="entry name" value="Exo_endo_phos2"/>
    <property type="match status" value="2"/>
</dbReference>
<evidence type="ECO:0000259" key="1">
    <source>
        <dbReference type="SMART" id="SM00128"/>
    </source>
</evidence>
<dbReference type="InterPro" id="IPR036691">
    <property type="entry name" value="Endo/exonu/phosph_ase_sf"/>
</dbReference>
<sequence>MEDSLVLVACTWNLGIKDVAEPSRSLGAGEFGWLAALCARVRPTLVMLGLQEVHPSKLPSIRDSVLQALGTSGFEGLFEILCIEAANSYSPLLVFERRTECERREVSGGDGVQIESLNFSFDGNEVCSKGCVSARFLRTGVQLCLANAHLEAGHAKLRQRNEMQSKIEASLASVNASPSLLVLVGDLNYRIEGEEGFGSIKEPTKSRPEDGNARFDAEFEQITNLCEAGMASERLFPARCQLRQAMLAGTAFKDFEEAAVTFQPTYKRTAVNRDEVNLKPGILSFDRKDRRLPGWCDRVLWRREGEVLVSASDYDAVESADFSDHRPVHVVLRISTPSLGRQQSKCQATPV</sequence>
<gene>
    <name evidence="2" type="ORF">PGLA2088_LOCUS15042</name>
</gene>
<dbReference type="Proteomes" id="UP000626109">
    <property type="component" value="Unassembled WGS sequence"/>
</dbReference>
<dbReference type="PANTHER" id="PTHR11200:SF275">
    <property type="entry name" value="LD06095P"/>
    <property type="match status" value="1"/>
</dbReference>
<dbReference type="InterPro" id="IPR000300">
    <property type="entry name" value="IPPc"/>
</dbReference>
<dbReference type="PANTHER" id="PTHR11200">
    <property type="entry name" value="INOSITOL 5-PHOSPHATASE"/>
    <property type="match status" value="1"/>
</dbReference>
<evidence type="ECO:0000313" key="3">
    <source>
        <dbReference type="Proteomes" id="UP000626109"/>
    </source>
</evidence>
<evidence type="ECO:0000313" key="2">
    <source>
        <dbReference type="EMBL" id="CAE8662839.1"/>
    </source>
</evidence>